<protein>
    <recommendedName>
        <fullName evidence="4">FAR1 domain-containing protein</fullName>
    </recommendedName>
</protein>
<feature type="region of interest" description="Disordered" evidence="1">
    <location>
        <begin position="173"/>
        <end position="216"/>
    </location>
</feature>
<evidence type="ECO:0000256" key="1">
    <source>
        <dbReference type="SAM" id="MobiDB-lite"/>
    </source>
</evidence>
<evidence type="ECO:0008006" key="4">
    <source>
        <dbReference type="Google" id="ProtNLM"/>
    </source>
</evidence>
<name>A0A0F7ZFR4_9HYPO</name>
<dbReference type="EMBL" id="KQ030696">
    <property type="protein sequence ID" value="KJZ69596.1"/>
    <property type="molecule type" value="Genomic_DNA"/>
</dbReference>
<keyword evidence="3" id="KW-1185">Reference proteome</keyword>
<accession>A0A0F7ZFR4</accession>
<organism evidence="2 3">
    <name type="scientific">Hirsutella minnesotensis 3608</name>
    <dbReference type="NCBI Taxonomy" id="1043627"/>
    <lineage>
        <taxon>Eukaryota</taxon>
        <taxon>Fungi</taxon>
        <taxon>Dikarya</taxon>
        <taxon>Ascomycota</taxon>
        <taxon>Pezizomycotina</taxon>
        <taxon>Sordariomycetes</taxon>
        <taxon>Hypocreomycetidae</taxon>
        <taxon>Hypocreales</taxon>
        <taxon>Ophiocordycipitaceae</taxon>
        <taxon>Hirsutella</taxon>
    </lineage>
</organism>
<dbReference type="Proteomes" id="UP000054481">
    <property type="component" value="Unassembled WGS sequence"/>
</dbReference>
<gene>
    <name evidence="2" type="ORF">HIM_11010</name>
</gene>
<evidence type="ECO:0000313" key="2">
    <source>
        <dbReference type="EMBL" id="KJZ69596.1"/>
    </source>
</evidence>
<feature type="compositionally biased region" description="Polar residues" evidence="1">
    <location>
        <begin position="1"/>
        <end position="11"/>
    </location>
</feature>
<dbReference type="OrthoDB" id="5099190at2759"/>
<feature type="compositionally biased region" description="Low complexity" evidence="1">
    <location>
        <begin position="186"/>
        <end position="206"/>
    </location>
</feature>
<proteinExistence type="predicted"/>
<feature type="compositionally biased region" description="Polar residues" evidence="1">
    <location>
        <begin position="32"/>
        <end position="43"/>
    </location>
</feature>
<reference evidence="2 3" key="1">
    <citation type="journal article" date="2014" name="Genome Biol. Evol.">
        <title>Comparative genomics and transcriptomics analyses reveal divergent lifestyle features of nematode endoparasitic fungus Hirsutella minnesotensis.</title>
        <authorList>
            <person name="Lai Y."/>
            <person name="Liu K."/>
            <person name="Zhang X."/>
            <person name="Zhang X."/>
            <person name="Li K."/>
            <person name="Wang N."/>
            <person name="Shu C."/>
            <person name="Wu Y."/>
            <person name="Wang C."/>
            <person name="Bushley K.E."/>
            <person name="Xiang M."/>
            <person name="Liu X."/>
        </authorList>
    </citation>
    <scope>NUCLEOTIDE SEQUENCE [LARGE SCALE GENOMIC DNA]</scope>
    <source>
        <strain evidence="2 3">3608</strain>
    </source>
</reference>
<dbReference type="AlphaFoldDB" id="A0A0F7ZFR4"/>
<evidence type="ECO:0000313" key="3">
    <source>
        <dbReference type="Proteomes" id="UP000054481"/>
    </source>
</evidence>
<feature type="region of interest" description="Disordered" evidence="1">
    <location>
        <begin position="1"/>
        <end position="43"/>
    </location>
</feature>
<sequence>MQQFGEQSATSGERGLPSGLAATRHTRHFRPPTSSSDAESSIDQHYGVGDDALYNIFAAHPQAFTTVPKPHGLRGLNETGWCLRFDQEIELSNDFPTHGRPSQLARAPIPGPDTVPANCPRLPQLTEEQPSPTAPQFQSALQIVREVIGTDRRLTLDLVQSYERVRQWREKWGYPSLPAGSPSQERPPTTVSSPDRSSSSIPDTIPNPTDPGEAETSAEALYDRVNAFAKNNGFGIVRRNAYSYKGRKVRYTFQCDRFGEPGPPQGTGLRRRKSRKCGCKWMVIAEALEEGLEFEQRKRLA</sequence>